<dbReference type="OrthoDB" id="6717649at2"/>
<dbReference type="eggNOG" id="ENOG502ZSF9">
    <property type="taxonomic scope" value="Bacteria"/>
</dbReference>
<dbReference type="STRING" id="765912.Thimo_0062"/>
<feature type="transmembrane region" description="Helical" evidence="1">
    <location>
        <begin position="149"/>
        <end position="167"/>
    </location>
</feature>
<evidence type="ECO:0000313" key="3">
    <source>
        <dbReference type="Proteomes" id="UP000010816"/>
    </source>
</evidence>
<proteinExistence type="predicted"/>
<keyword evidence="1" id="KW-0472">Membrane</keyword>
<dbReference type="KEGG" id="tmb:Thimo_0062"/>
<protein>
    <submittedName>
        <fullName evidence="2">Uncharacterized protein</fullName>
    </submittedName>
</protein>
<keyword evidence="1" id="KW-0812">Transmembrane</keyword>
<dbReference type="HOGENOM" id="CLU_128121_0_0_6"/>
<dbReference type="AlphaFoldDB" id="L0GUF2"/>
<gene>
    <name evidence="2" type="ORF">Thimo_0062</name>
</gene>
<reference evidence="2 3" key="1">
    <citation type="submission" date="2011-09" db="EMBL/GenBank/DDBJ databases">
        <title>Complete sequence of chromosome of Thioflavicoccus mobilis 8321.</title>
        <authorList>
            <consortium name="US DOE Joint Genome Institute"/>
            <person name="Lucas S."/>
            <person name="Han J."/>
            <person name="Lapidus A."/>
            <person name="Cheng J.-F."/>
            <person name="Goodwin L."/>
            <person name="Pitluck S."/>
            <person name="Peters L."/>
            <person name="Ovchinnikova G."/>
            <person name="Lu M."/>
            <person name="Detter J.C."/>
            <person name="Han C."/>
            <person name="Tapia R."/>
            <person name="Land M."/>
            <person name="Hauser L."/>
            <person name="Kyrpides N."/>
            <person name="Ivanova N."/>
            <person name="Pagani I."/>
            <person name="Vogl K."/>
            <person name="Liu Z."/>
            <person name="Imhoff J."/>
            <person name="Thiel V."/>
            <person name="Frigaard N.-U."/>
            <person name="Bryant D."/>
            <person name="Woyke T."/>
        </authorList>
    </citation>
    <scope>NUCLEOTIDE SEQUENCE [LARGE SCALE GENOMIC DNA]</scope>
    <source>
        <strain evidence="2 3">8321</strain>
    </source>
</reference>
<organism evidence="2 3">
    <name type="scientific">Thioflavicoccus mobilis 8321</name>
    <dbReference type="NCBI Taxonomy" id="765912"/>
    <lineage>
        <taxon>Bacteria</taxon>
        <taxon>Pseudomonadati</taxon>
        <taxon>Pseudomonadota</taxon>
        <taxon>Gammaproteobacteria</taxon>
        <taxon>Chromatiales</taxon>
        <taxon>Chromatiaceae</taxon>
        <taxon>Thioflavicoccus</taxon>
    </lineage>
</organism>
<evidence type="ECO:0000313" key="2">
    <source>
        <dbReference type="EMBL" id="AGA88939.1"/>
    </source>
</evidence>
<dbReference type="RefSeq" id="WP_015279089.1">
    <property type="nucleotide sequence ID" value="NC_019940.1"/>
</dbReference>
<keyword evidence="1" id="KW-1133">Transmembrane helix</keyword>
<sequence>MQALIYFFFELCLLRRAPQDLPASDWLFRLVLVASFLVGVLAAAIGGRPLPLGIIQNLAQLALLLTVLYFGLGWLRRQARFLQTATALLGTGTLLSVLALIPIGLLPLEPTSPDGSLAALLLLLLFAWSIVVSGHILRHTLALTLGQGAAVAILYELASLVLLDGLFPGT</sequence>
<feature type="transmembrane region" description="Helical" evidence="1">
    <location>
        <begin position="87"/>
        <end position="105"/>
    </location>
</feature>
<feature type="transmembrane region" description="Helical" evidence="1">
    <location>
        <begin position="117"/>
        <end position="137"/>
    </location>
</feature>
<feature type="transmembrane region" description="Helical" evidence="1">
    <location>
        <begin position="58"/>
        <end position="75"/>
    </location>
</feature>
<dbReference type="EMBL" id="CP003051">
    <property type="protein sequence ID" value="AGA88939.1"/>
    <property type="molecule type" value="Genomic_DNA"/>
</dbReference>
<evidence type="ECO:0000256" key="1">
    <source>
        <dbReference type="SAM" id="Phobius"/>
    </source>
</evidence>
<dbReference type="Proteomes" id="UP000010816">
    <property type="component" value="Chromosome"/>
</dbReference>
<accession>L0GUF2</accession>
<feature type="transmembrane region" description="Helical" evidence="1">
    <location>
        <begin position="26"/>
        <end position="46"/>
    </location>
</feature>
<name>L0GUF2_9GAMM</name>
<keyword evidence="3" id="KW-1185">Reference proteome</keyword>